<sequence>MTFQLQELPWLEAPPADFKSLCNALDASDAPDGAEIVGLATKALNTDQLTRLSKTIERARTKTKALSPLRGFHLGLLGNGTTCLFAPALAAGAARHGVLLRVTQADYDQVAQEALDASSTINAAKPDAVLLALDFHGLPFNSAGGNSSDQSALDYVGMIREGLERGAGVPVIFQTVACPPQPLFGSMDAQVSMSLRRQIQDFNDGLRELAAKRGDYILDVAALAESIGTQNWHNPVQWNLYKLPFAQTMVPIYVEYVGRLLGAIRGNARKCLVLDLDNTLWGGTIGDDGLEGIVLGQGDGVGEAFTEIQRTALQLRDRGVILAVSSKNTDEVARQPFREHPEMTLKLDHIAVFQANWSDKATNIEAIAKTLNIGLDSLVLLDDNPAERSQVRKALPMVAVPELPADPSLYARTLLNAGYFEAVTFSEEDRQRGDQYQANAQRAELSAKSRDMDEFLTSLGMTIEFHAFDAVNLGRIAQLINKTNQFNLTTRRYTHSEVETMSRSPDCLTFQIRLRDRFGDNGVIGVVIARKKDATFDIDTWLMSCRVLGRRVEEAIIAELVRHCRLNGVDTLEGSYLPTAKNGMVRDLYKKLGFAPAGGTDDQHVWKLDISEYNVPALPFEVIRDSAANA</sequence>
<dbReference type="InterPro" id="IPR023214">
    <property type="entry name" value="HAD_sf"/>
</dbReference>
<proteinExistence type="predicted"/>
<name>A0A560LDU2_9BRAD</name>
<dbReference type="GO" id="GO:0016788">
    <property type="term" value="F:hydrolase activity, acting on ester bonds"/>
    <property type="evidence" value="ECO:0007669"/>
    <property type="project" value="UniProtKB-ARBA"/>
</dbReference>
<reference evidence="2 3" key="1">
    <citation type="submission" date="2019-06" db="EMBL/GenBank/DDBJ databases">
        <title>Genomic Encyclopedia of Type Strains, Phase IV (KMG-V): Genome sequencing to study the core and pangenomes of soil and plant-associated prokaryotes.</title>
        <authorList>
            <person name="Whitman W."/>
        </authorList>
    </citation>
    <scope>NUCLEOTIDE SEQUENCE [LARGE SCALE GENOMIC DNA]</scope>
    <source>
        <strain evidence="2 3">BR 10355</strain>
    </source>
</reference>
<dbReference type="AlphaFoldDB" id="A0A560LDU2"/>
<dbReference type="Gene3D" id="3.40.50.1110">
    <property type="entry name" value="SGNH hydrolase"/>
    <property type="match status" value="1"/>
</dbReference>
<dbReference type="OrthoDB" id="323926at2"/>
<dbReference type="EMBL" id="VITY01000010">
    <property type="protein sequence ID" value="TWB93525.1"/>
    <property type="molecule type" value="Genomic_DNA"/>
</dbReference>
<accession>A0A560LDU2</accession>
<dbReference type="InterPro" id="IPR036514">
    <property type="entry name" value="SGNH_hydro_sf"/>
</dbReference>
<dbReference type="RefSeq" id="WP_146989643.1">
    <property type="nucleotide sequence ID" value="NZ_VITY01000010.1"/>
</dbReference>
<organism evidence="2 3">
    <name type="scientific">Bradyrhizobium macuxiense</name>
    <dbReference type="NCBI Taxonomy" id="1755647"/>
    <lineage>
        <taxon>Bacteria</taxon>
        <taxon>Pseudomonadati</taxon>
        <taxon>Pseudomonadota</taxon>
        <taxon>Alphaproteobacteria</taxon>
        <taxon>Hyphomicrobiales</taxon>
        <taxon>Nitrobacteraceae</taxon>
        <taxon>Bradyrhizobium</taxon>
    </lineage>
</organism>
<keyword evidence="3" id="KW-1185">Reference proteome</keyword>
<dbReference type="Proteomes" id="UP000321304">
    <property type="component" value="Unassembled WGS sequence"/>
</dbReference>
<evidence type="ECO:0000259" key="1">
    <source>
        <dbReference type="Pfam" id="PF21211"/>
    </source>
</evidence>
<feature type="domain" description="BF1531-like N-terminal" evidence="1">
    <location>
        <begin position="74"/>
        <end position="253"/>
    </location>
</feature>
<dbReference type="Gene3D" id="3.40.50.1000">
    <property type="entry name" value="HAD superfamily/HAD-like"/>
    <property type="match status" value="1"/>
</dbReference>
<dbReference type="Pfam" id="PF21211">
    <property type="entry name" value="FkbH_N"/>
    <property type="match status" value="1"/>
</dbReference>
<dbReference type="NCBIfam" id="TIGR01681">
    <property type="entry name" value="HAD-SF-IIIC"/>
    <property type="match status" value="1"/>
</dbReference>
<dbReference type="SUPFAM" id="SSF56784">
    <property type="entry name" value="HAD-like"/>
    <property type="match status" value="1"/>
</dbReference>
<dbReference type="InterPro" id="IPR036412">
    <property type="entry name" value="HAD-like_sf"/>
</dbReference>
<evidence type="ECO:0000313" key="3">
    <source>
        <dbReference type="Proteomes" id="UP000321304"/>
    </source>
</evidence>
<dbReference type="InterPro" id="IPR010033">
    <property type="entry name" value="HAD_SF_ppase_IIIC"/>
</dbReference>
<dbReference type="NCBIfam" id="TIGR01686">
    <property type="entry name" value="FkbH"/>
    <property type="match status" value="1"/>
</dbReference>
<dbReference type="InterPro" id="IPR010037">
    <property type="entry name" value="FkbH_domain"/>
</dbReference>
<protein>
    <submittedName>
        <fullName evidence="2">HAD superfamily phosphatase (TIGR01681 family)/FkbH-like protein</fullName>
    </submittedName>
</protein>
<evidence type="ECO:0000313" key="2">
    <source>
        <dbReference type="EMBL" id="TWB93525.1"/>
    </source>
</evidence>
<dbReference type="InterPro" id="IPR016181">
    <property type="entry name" value="Acyl_CoA_acyltransferase"/>
</dbReference>
<comment type="caution">
    <text evidence="2">The sequence shown here is derived from an EMBL/GenBank/DDBJ whole genome shotgun (WGS) entry which is preliminary data.</text>
</comment>
<dbReference type="SUPFAM" id="SSF55729">
    <property type="entry name" value="Acyl-CoA N-acyltransferases (Nat)"/>
    <property type="match status" value="1"/>
</dbReference>
<gene>
    <name evidence="2" type="ORF">FBZ93_110129</name>
</gene>
<dbReference type="InterPro" id="IPR049369">
    <property type="entry name" value="BF1531-like_N"/>
</dbReference>